<feature type="region of interest" description="Disordered" evidence="1">
    <location>
        <begin position="64"/>
        <end position="145"/>
    </location>
</feature>
<feature type="compositionally biased region" description="Basic and acidic residues" evidence="1">
    <location>
        <begin position="135"/>
        <end position="145"/>
    </location>
</feature>
<gene>
    <name evidence="2" type="ORF">DOTSEDRAFT_22803</name>
</gene>
<dbReference type="OrthoDB" id="3935813at2759"/>
<feature type="compositionally biased region" description="Basic residues" evidence="1">
    <location>
        <begin position="78"/>
        <end position="93"/>
    </location>
</feature>
<dbReference type="OMA" id="NRIICIY"/>
<evidence type="ECO:0000313" key="2">
    <source>
        <dbReference type="EMBL" id="EME46768.1"/>
    </source>
</evidence>
<evidence type="ECO:0000313" key="3">
    <source>
        <dbReference type="Proteomes" id="UP000016933"/>
    </source>
</evidence>
<sequence>MPKHSYAAAKSVITEADKNRIICIYLSCDLSAIDWKKAAADYGSASTESFRKLNQMLLKKIEAASRKPQATNTDIKNKAKITKRKPMSRKKRKVESDSDSDDSEFKFRRRGRQVGQKDENMEEPGIIVDEMEAMNTHDDIDTVAM</sequence>
<dbReference type="EMBL" id="KB446537">
    <property type="protein sequence ID" value="EME46768.1"/>
    <property type="molecule type" value="Genomic_DNA"/>
</dbReference>
<dbReference type="Proteomes" id="UP000016933">
    <property type="component" value="Unassembled WGS sequence"/>
</dbReference>
<keyword evidence="3" id="KW-1185">Reference proteome</keyword>
<dbReference type="HOGENOM" id="CLU_1786800_0_0_1"/>
<protein>
    <submittedName>
        <fullName evidence="2">Uncharacterized protein</fullName>
    </submittedName>
</protein>
<organism evidence="2 3">
    <name type="scientific">Dothistroma septosporum (strain NZE10 / CBS 128990)</name>
    <name type="common">Red band needle blight fungus</name>
    <name type="synonym">Mycosphaerella pini</name>
    <dbReference type="NCBI Taxonomy" id="675120"/>
    <lineage>
        <taxon>Eukaryota</taxon>
        <taxon>Fungi</taxon>
        <taxon>Dikarya</taxon>
        <taxon>Ascomycota</taxon>
        <taxon>Pezizomycotina</taxon>
        <taxon>Dothideomycetes</taxon>
        <taxon>Dothideomycetidae</taxon>
        <taxon>Mycosphaerellales</taxon>
        <taxon>Mycosphaerellaceae</taxon>
        <taxon>Dothistroma</taxon>
    </lineage>
</organism>
<name>N1PUZ6_DOTSN</name>
<proteinExistence type="predicted"/>
<reference evidence="3" key="1">
    <citation type="journal article" date="2012" name="PLoS Genet.">
        <title>The genomes of the fungal plant pathogens Cladosporium fulvum and Dothistroma septosporum reveal adaptation to different hosts and lifestyles but also signatures of common ancestry.</title>
        <authorList>
            <person name="de Wit P.J.G.M."/>
            <person name="van der Burgt A."/>
            <person name="Oekmen B."/>
            <person name="Stergiopoulos I."/>
            <person name="Abd-Elsalam K.A."/>
            <person name="Aerts A.L."/>
            <person name="Bahkali A.H."/>
            <person name="Beenen H.G."/>
            <person name="Chettri P."/>
            <person name="Cox M.P."/>
            <person name="Datema E."/>
            <person name="de Vries R.P."/>
            <person name="Dhillon B."/>
            <person name="Ganley A.R."/>
            <person name="Griffiths S.A."/>
            <person name="Guo Y."/>
            <person name="Hamelin R.C."/>
            <person name="Henrissat B."/>
            <person name="Kabir M.S."/>
            <person name="Jashni M.K."/>
            <person name="Kema G."/>
            <person name="Klaubauf S."/>
            <person name="Lapidus A."/>
            <person name="Levasseur A."/>
            <person name="Lindquist E."/>
            <person name="Mehrabi R."/>
            <person name="Ohm R.A."/>
            <person name="Owen T.J."/>
            <person name="Salamov A."/>
            <person name="Schwelm A."/>
            <person name="Schijlen E."/>
            <person name="Sun H."/>
            <person name="van den Burg H.A."/>
            <person name="van Ham R.C.H.J."/>
            <person name="Zhang S."/>
            <person name="Goodwin S.B."/>
            <person name="Grigoriev I.V."/>
            <person name="Collemare J."/>
            <person name="Bradshaw R.E."/>
        </authorList>
    </citation>
    <scope>NUCLEOTIDE SEQUENCE [LARGE SCALE GENOMIC DNA]</scope>
    <source>
        <strain evidence="3">NZE10 / CBS 128990</strain>
    </source>
</reference>
<evidence type="ECO:0000256" key="1">
    <source>
        <dbReference type="SAM" id="MobiDB-lite"/>
    </source>
</evidence>
<dbReference type="STRING" id="675120.N1PUZ6"/>
<dbReference type="AlphaFoldDB" id="N1PUZ6"/>
<accession>N1PUZ6</accession>
<reference evidence="2 3" key="2">
    <citation type="journal article" date="2012" name="PLoS Pathog.">
        <title>Diverse lifestyles and strategies of plant pathogenesis encoded in the genomes of eighteen Dothideomycetes fungi.</title>
        <authorList>
            <person name="Ohm R.A."/>
            <person name="Feau N."/>
            <person name="Henrissat B."/>
            <person name="Schoch C.L."/>
            <person name="Horwitz B.A."/>
            <person name="Barry K.W."/>
            <person name="Condon B.J."/>
            <person name="Copeland A.C."/>
            <person name="Dhillon B."/>
            <person name="Glaser F."/>
            <person name="Hesse C.N."/>
            <person name="Kosti I."/>
            <person name="LaButti K."/>
            <person name="Lindquist E.A."/>
            <person name="Lucas S."/>
            <person name="Salamov A.A."/>
            <person name="Bradshaw R.E."/>
            <person name="Ciuffetti L."/>
            <person name="Hamelin R.C."/>
            <person name="Kema G.H.J."/>
            <person name="Lawrence C."/>
            <person name="Scott J.A."/>
            <person name="Spatafora J.W."/>
            <person name="Turgeon B.G."/>
            <person name="de Wit P.J.G.M."/>
            <person name="Zhong S."/>
            <person name="Goodwin S.B."/>
            <person name="Grigoriev I.V."/>
        </authorList>
    </citation>
    <scope>NUCLEOTIDE SEQUENCE [LARGE SCALE GENOMIC DNA]</scope>
    <source>
        <strain evidence="3">NZE10 / CBS 128990</strain>
    </source>
</reference>